<protein>
    <recommendedName>
        <fullName evidence="1">triacylglycerol lipase</fullName>
        <ecNumber evidence="1">3.1.1.3</ecNumber>
    </recommendedName>
</protein>
<dbReference type="Proteomes" id="UP000007801">
    <property type="component" value="Unassembled WGS sequence"/>
</dbReference>
<evidence type="ECO:0000256" key="4">
    <source>
        <dbReference type="PROSITE-ProRule" id="PRU01161"/>
    </source>
</evidence>
<organism evidence="8 9">
    <name type="scientific">Drosophila ananassae</name>
    <name type="common">Fruit fly</name>
    <dbReference type="NCBI Taxonomy" id="7217"/>
    <lineage>
        <taxon>Eukaryota</taxon>
        <taxon>Metazoa</taxon>
        <taxon>Ecdysozoa</taxon>
        <taxon>Arthropoda</taxon>
        <taxon>Hexapoda</taxon>
        <taxon>Insecta</taxon>
        <taxon>Pterygota</taxon>
        <taxon>Neoptera</taxon>
        <taxon>Endopterygota</taxon>
        <taxon>Diptera</taxon>
        <taxon>Brachycera</taxon>
        <taxon>Muscomorpha</taxon>
        <taxon>Ephydroidea</taxon>
        <taxon>Drosophilidae</taxon>
        <taxon>Drosophila</taxon>
        <taxon>Sophophora</taxon>
    </lineage>
</organism>
<keyword evidence="6" id="KW-0472">Membrane</keyword>
<evidence type="ECO:0000259" key="7">
    <source>
        <dbReference type="PROSITE" id="PS51635"/>
    </source>
</evidence>
<dbReference type="CTD" id="32436"/>
<dbReference type="Pfam" id="PF01734">
    <property type="entry name" value="Patatin"/>
    <property type="match status" value="1"/>
</dbReference>
<dbReference type="PhylomeDB" id="B3MR56"/>
<dbReference type="GO" id="GO:0005737">
    <property type="term" value="C:cytoplasm"/>
    <property type="evidence" value="ECO:0007669"/>
    <property type="project" value="TreeGrafter"/>
</dbReference>
<evidence type="ECO:0000256" key="1">
    <source>
        <dbReference type="ARBA" id="ARBA00013279"/>
    </source>
</evidence>
<proteinExistence type="predicted"/>
<keyword evidence="2 4" id="KW-0378">Hydrolase</keyword>
<dbReference type="SUPFAM" id="SSF52151">
    <property type="entry name" value="FabD/lysophospholipase-like"/>
    <property type="match status" value="1"/>
</dbReference>
<dbReference type="GO" id="GO:0055088">
    <property type="term" value="P:lipid homeostasis"/>
    <property type="evidence" value="ECO:0007669"/>
    <property type="project" value="TreeGrafter"/>
</dbReference>
<dbReference type="EMBL" id="CH902622">
    <property type="protein sequence ID" value="EDV34261.1"/>
    <property type="molecule type" value="Genomic_DNA"/>
</dbReference>
<feature type="region of interest" description="Disordered" evidence="5">
    <location>
        <begin position="404"/>
        <end position="425"/>
    </location>
</feature>
<dbReference type="FunFam" id="3.40.1090.10:FF:000003">
    <property type="entry name" value="Patatin-like phospholipase domain-containing protein 2"/>
    <property type="match status" value="1"/>
</dbReference>
<dbReference type="AlphaFoldDB" id="B3MR56"/>
<dbReference type="eggNOG" id="KOG3773">
    <property type="taxonomic scope" value="Eukaryota"/>
</dbReference>
<dbReference type="GO" id="GO:0005811">
    <property type="term" value="C:lipid droplet"/>
    <property type="evidence" value="ECO:0007669"/>
    <property type="project" value="TreeGrafter"/>
</dbReference>
<dbReference type="InterPro" id="IPR016035">
    <property type="entry name" value="Acyl_Trfase/lysoPLipase"/>
</dbReference>
<dbReference type="CDD" id="cd07218">
    <property type="entry name" value="Pat_iPLA2"/>
    <property type="match status" value="1"/>
</dbReference>
<dbReference type="HOGENOM" id="CLU_018371_6_1_1"/>
<accession>B3MR56</accession>
<dbReference type="Gene3D" id="3.40.1090.10">
    <property type="entry name" value="Cytosolic phospholipase A2 catalytic domain"/>
    <property type="match status" value="2"/>
</dbReference>
<feature type="short sequence motif" description="DGA/G" evidence="4">
    <location>
        <begin position="161"/>
        <end position="163"/>
    </location>
</feature>
<dbReference type="GO" id="GO:0019433">
    <property type="term" value="P:triglyceride catabolic process"/>
    <property type="evidence" value="ECO:0007669"/>
    <property type="project" value="TreeGrafter"/>
</dbReference>
<dbReference type="SMR" id="B3MR56"/>
<evidence type="ECO:0000256" key="2">
    <source>
        <dbReference type="ARBA" id="ARBA00022801"/>
    </source>
</evidence>
<evidence type="ECO:0000313" key="8">
    <source>
        <dbReference type="EMBL" id="EDV34261.1"/>
    </source>
</evidence>
<dbReference type="PANTHER" id="PTHR12406">
    <property type="entry name" value="CALCIUM-INDEPENDENT PHOSPHOLIPASE A2 IPLA2 -RELATED"/>
    <property type="match status" value="1"/>
</dbReference>
<reference evidence="8 9" key="1">
    <citation type="journal article" date="2007" name="Nature">
        <title>Evolution of genes and genomes on the Drosophila phylogeny.</title>
        <authorList>
            <consortium name="Drosophila 12 Genomes Consortium"/>
            <person name="Clark A.G."/>
            <person name="Eisen M.B."/>
            <person name="Smith D.R."/>
            <person name="Bergman C.M."/>
            <person name="Oliver B."/>
            <person name="Markow T.A."/>
            <person name="Kaufman T.C."/>
            <person name="Kellis M."/>
            <person name="Gelbart W."/>
            <person name="Iyer V.N."/>
            <person name="Pollard D.A."/>
            <person name="Sackton T.B."/>
            <person name="Larracuente A.M."/>
            <person name="Singh N.D."/>
            <person name="Abad J.P."/>
            <person name="Abt D.N."/>
            <person name="Adryan B."/>
            <person name="Aguade M."/>
            <person name="Akashi H."/>
            <person name="Anderson W.W."/>
            <person name="Aquadro C.F."/>
            <person name="Ardell D.H."/>
            <person name="Arguello R."/>
            <person name="Artieri C.G."/>
            <person name="Barbash D.A."/>
            <person name="Barker D."/>
            <person name="Barsanti P."/>
            <person name="Batterham P."/>
            <person name="Batzoglou S."/>
            <person name="Begun D."/>
            <person name="Bhutkar A."/>
            <person name="Blanco E."/>
            <person name="Bosak S.A."/>
            <person name="Bradley R.K."/>
            <person name="Brand A.D."/>
            <person name="Brent M.R."/>
            <person name="Brooks A.N."/>
            <person name="Brown R.H."/>
            <person name="Butlin R.K."/>
            <person name="Caggese C."/>
            <person name="Calvi B.R."/>
            <person name="Bernardo de Carvalho A."/>
            <person name="Caspi A."/>
            <person name="Castrezana S."/>
            <person name="Celniker S.E."/>
            <person name="Chang J.L."/>
            <person name="Chapple C."/>
            <person name="Chatterji S."/>
            <person name="Chinwalla A."/>
            <person name="Civetta A."/>
            <person name="Clifton S.W."/>
            <person name="Comeron J.M."/>
            <person name="Costello J.C."/>
            <person name="Coyne J.A."/>
            <person name="Daub J."/>
            <person name="David R.G."/>
            <person name="Delcher A.L."/>
            <person name="Delehaunty K."/>
            <person name="Do C.B."/>
            <person name="Ebling H."/>
            <person name="Edwards K."/>
            <person name="Eickbush T."/>
            <person name="Evans J.D."/>
            <person name="Filipski A."/>
            <person name="Findeiss S."/>
            <person name="Freyhult E."/>
            <person name="Fulton L."/>
            <person name="Fulton R."/>
            <person name="Garcia A.C."/>
            <person name="Gardiner A."/>
            <person name="Garfield D.A."/>
            <person name="Garvin B.E."/>
            <person name="Gibson G."/>
            <person name="Gilbert D."/>
            <person name="Gnerre S."/>
            <person name="Godfrey J."/>
            <person name="Good R."/>
            <person name="Gotea V."/>
            <person name="Gravely B."/>
            <person name="Greenberg A.J."/>
            <person name="Griffiths-Jones S."/>
            <person name="Gross S."/>
            <person name="Guigo R."/>
            <person name="Gustafson E.A."/>
            <person name="Haerty W."/>
            <person name="Hahn M.W."/>
            <person name="Halligan D.L."/>
            <person name="Halpern A.L."/>
            <person name="Halter G.M."/>
            <person name="Han M.V."/>
            <person name="Heger A."/>
            <person name="Hillier L."/>
            <person name="Hinrichs A.S."/>
            <person name="Holmes I."/>
            <person name="Hoskins R.A."/>
            <person name="Hubisz M.J."/>
            <person name="Hultmark D."/>
            <person name="Huntley M.A."/>
            <person name="Jaffe D.B."/>
            <person name="Jagadeeshan S."/>
            <person name="Jeck W.R."/>
            <person name="Johnson J."/>
            <person name="Jones C.D."/>
            <person name="Jordan W.C."/>
            <person name="Karpen G.H."/>
            <person name="Kataoka E."/>
            <person name="Keightley P.D."/>
            <person name="Kheradpour P."/>
            <person name="Kirkness E.F."/>
            <person name="Koerich L.B."/>
            <person name="Kristiansen K."/>
            <person name="Kudrna D."/>
            <person name="Kulathinal R.J."/>
            <person name="Kumar S."/>
            <person name="Kwok R."/>
            <person name="Lander E."/>
            <person name="Langley C.H."/>
            <person name="Lapoint R."/>
            <person name="Lazzaro B.P."/>
            <person name="Lee S.J."/>
            <person name="Levesque L."/>
            <person name="Li R."/>
            <person name="Lin C.F."/>
            <person name="Lin M.F."/>
            <person name="Lindblad-Toh K."/>
            <person name="Llopart A."/>
            <person name="Long M."/>
            <person name="Low L."/>
            <person name="Lozovsky E."/>
            <person name="Lu J."/>
            <person name="Luo M."/>
            <person name="Machado C.A."/>
            <person name="Makalowski W."/>
            <person name="Marzo M."/>
            <person name="Matsuda M."/>
            <person name="Matzkin L."/>
            <person name="McAllister B."/>
            <person name="McBride C.S."/>
            <person name="McKernan B."/>
            <person name="McKernan K."/>
            <person name="Mendez-Lago M."/>
            <person name="Minx P."/>
            <person name="Mollenhauer M.U."/>
            <person name="Montooth K."/>
            <person name="Mount S.M."/>
            <person name="Mu X."/>
            <person name="Myers E."/>
            <person name="Negre B."/>
            <person name="Newfeld S."/>
            <person name="Nielsen R."/>
            <person name="Noor M.A."/>
            <person name="O'Grady P."/>
            <person name="Pachter L."/>
            <person name="Papaceit M."/>
            <person name="Parisi M.J."/>
            <person name="Parisi M."/>
            <person name="Parts L."/>
            <person name="Pedersen J.S."/>
            <person name="Pesole G."/>
            <person name="Phillippy A.M."/>
            <person name="Ponting C.P."/>
            <person name="Pop M."/>
            <person name="Porcelli D."/>
            <person name="Powell J.R."/>
            <person name="Prohaska S."/>
            <person name="Pruitt K."/>
            <person name="Puig M."/>
            <person name="Quesneville H."/>
            <person name="Ram K.R."/>
            <person name="Rand D."/>
            <person name="Rasmussen M.D."/>
            <person name="Reed L.K."/>
            <person name="Reenan R."/>
            <person name="Reily A."/>
            <person name="Remington K.A."/>
            <person name="Rieger T.T."/>
            <person name="Ritchie M.G."/>
            <person name="Robin C."/>
            <person name="Rogers Y.H."/>
            <person name="Rohde C."/>
            <person name="Rozas J."/>
            <person name="Rubenfield M.J."/>
            <person name="Ruiz A."/>
            <person name="Russo S."/>
            <person name="Salzberg S.L."/>
            <person name="Sanchez-Gracia A."/>
            <person name="Saranga D.J."/>
            <person name="Sato H."/>
            <person name="Schaeffer S.W."/>
            <person name="Schatz M.C."/>
            <person name="Schlenke T."/>
            <person name="Schwartz R."/>
            <person name="Segarra C."/>
            <person name="Singh R.S."/>
            <person name="Sirot L."/>
            <person name="Sirota M."/>
            <person name="Sisneros N.B."/>
            <person name="Smith C.D."/>
            <person name="Smith T.F."/>
            <person name="Spieth J."/>
            <person name="Stage D.E."/>
            <person name="Stark A."/>
            <person name="Stephan W."/>
            <person name="Strausberg R.L."/>
            <person name="Strempel S."/>
            <person name="Sturgill D."/>
            <person name="Sutton G."/>
            <person name="Sutton G.G."/>
            <person name="Tao W."/>
            <person name="Teichmann S."/>
            <person name="Tobari Y.N."/>
            <person name="Tomimura Y."/>
            <person name="Tsolas J.M."/>
            <person name="Valente V.L."/>
            <person name="Venter E."/>
            <person name="Venter J.C."/>
            <person name="Vicario S."/>
            <person name="Vieira F.G."/>
            <person name="Vilella A.J."/>
            <person name="Villasante A."/>
            <person name="Walenz B."/>
            <person name="Wang J."/>
            <person name="Wasserman M."/>
            <person name="Watts T."/>
            <person name="Wilson D."/>
            <person name="Wilson R.K."/>
            <person name="Wing R.A."/>
            <person name="Wolfner M.F."/>
            <person name="Wong A."/>
            <person name="Wong G.K."/>
            <person name="Wu C.I."/>
            <person name="Wu G."/>
            <person name="Yamamoto D."/>
            <person name="Yang H.P."/>
            <person name="Yang S.P."/>
            <person name="Yorke J.A."/>
            <person name="Yoshida K."/>
            <person name="Zdobnov E."/>
            <person name="Zhang P."/>
            <person name="Zhang Y."/>
            <person name="Zimin A.V."/>
            <person name="Baldwin J."/>
            <person name="Abdouelleil A."/>
            <person name="Abdulkadir J."/>
            <person name="Abebe A."/>
            <person name="Abera B."/>
            <person name="Abreu J."/>
            <person name="Acer S.C."/>
            <person name="Aftuck L."/>
            <person name="Alexander A."/>
            <person name="An P."/>
            <person name="Anderson E."/>
            <person name="Anderson S."/>
            <person name="Arachi H."/>
            <person name="Azer M."/>
            <person name="Bachantsang P."/>
            <person name="Barry A."/>
            <person name="Bayul T."/>
            <person name="Berlin A."/>
            <person name="Bessette D."/>
            <person name="Bloom T."/>
            <person name="Blye J."/>
            <person name="Boguslavskiy L."/>
            <person name="Bonnet C."/>
            <person name="Boukhgalter B."/>
            <person name="Bourzgui I."/>
            <person name="Brown A."/>
            <person name="Cahill P."/>
            <person name="Channer S."/>
            <person name="Cheshatsang Y."/>
            <person name="Chuda L."/>
            <person name="Citroen M."/>
            <person name="Collymore A."/>
            <person name="Cooke P."/>
            <person name="Costello M."/>
            <person name="D'Aco K."/>
            <person name="Daza R."/>
            <person name="De Haan G."/>
            <person name="DeGray S."/>
            <person name="DeMaso C."/>
            <person name="Dhargay N."/>
            <person name="Dooley K."/>
            <person name="Dooley E."/>
            <person name="Doricent M."/>
            <person name="Dorje P."/>
            <person name="Dorjee K."/>
            <person name="Dupes A."/>
            <person name="Elong R."/>
            <person name="Falk J."/>
            <person name="Farina A."/>
            <person name="Faro S."/>
            <person name="Ferguson D."/>
            <person name="Fisher S."/>
            <person name="Foley C.D."/>
            <person name="Franke A."/>
            <person name="Friedrich D."/>
            <person name="Gadbois L."/>
            <person name="Gearin G."/>
            <person name="Gearin C.R."/>
            <person name="Giannoukos G."/>
            <person name="Goode T."/>
            <person name="Graham J."/>
            <person name="Grandbois E."/>
            <person name="Grewal S."/>
            <person name="Gyaltsen K."/>
            <person name="Hafez N."/>
            <person name="Hagos B."/>
            <person name="Hall J."/>
            <person name="Henson C."/>
            <person name="Hollinger A."/>
            <person name="Honan T."/>
            <person name="Huard M.D."/>
            <person name="Hughes L."/>
            <person name="Hurhula B."/>
            <person name="Husby M.E."/>
            <person name="Kamat A."/>
            <person name="Kanga B."/>
            <person name="Kashin S."/>
            <person name="Khazanovich D."/>
            <person name="Kisner P."/>
            <person name="Lance K."/>
            <person name="Lara M."/>
            <person name="Lee W."/>
            <person name="Lennon N."/>
            <person name="Letendre F."/>
            <person name="LeVine R."/>
            <person name="Lipovsky A."/>
            <person name="Liu X."/>
            <person name="Liu J."/>
            <person name="Liu S."/>
            <person name="Lokyitsang T."/>
            <person name="Lokyitsang Y."/>
            <person name="Lubonja R."/>
            <person name="Lui A."/>
            <person name="MacDonald P."/>
            <person name="Magnisalis V."/>
            <person name="Maru K."/>
            <person name="Matthews C."/>
            <person name="McCusker W."/>
            <person name="McDonough S."/>
            <person name="Mehta T."/>
            <person name="Meldrim J."/>
            <person name="Meneus L."/>
            <person name="Mihai O."/>
            <person name="Mihalev A."/>
            <person name="Mihova T."/>
            <person name="Mittelman R."/>
            <person name="Mlenga V."/>
            <person name="Montmayeur A."/>
            <person name="Mulrain L."/>
            <person name="Navidi A."/>
            <person name="Naylor J."/>
            <person name="Negash T."/>
            <person name="Nguyen T."/>
            <person name="Nguyen N."/>
            <person name="Nicol R."/>
            <person name="Norbu C."/>
            <person name="Norbu N."/>
            <person name="Novod N."/>
            <person name="O'Neill B."/>
            <person name="Osman S."/>
            <person name="Markiewicz E."/>
            <person name="Oyono O.L."/>
            <person name="Patti C."/>
            <person name="Phunkhang P."/>
            <person name="Pierre F."/>
            <person name="Priest M."/>
            <person name="Raghuraman S."/>
            <person name="Rege F."/>
            <person name="Reyes R."/>
            <person name="Rise C."/>
            <person name="Rogov P."/>
            <person name="Ross K."/>
            <person name="Ryan E."/>
            <person name="Settipalli S."/>
            <person name="Shea T."/>
            <person name="Sherpa N."/>
            <person name="Shi L."/>
            <person name="Shih D."/>
            <person name="Sparrow T."/>
            <person name="Spaulding J."/>
            <person name="Stalker J."/>
            <person name="Stange-Thomann N."/>
            <person name="Stavropoulos S."/>
            <person name="Stone C."/>
            <person name="Strader C."/>
            <person name="Tesfaye S."/>
            <person name="Thomson T."/>
            <person name="Thoulutsang Y."/>
            <person name="Thoulutsang D."/>
            <person name="Topham K."/>
            <person name="Topping I."/>
            <person name="Tsamla T."/>
            <person name="Vassiliev H."/>
            <person name="Vo A."/>
            <person name="Wangchuk T."/>
            <person name="Wangdi T."/>
            <person name="Weiand M."/>
            <person name="Wilkinson J."/>
            <person name="Wilson A."/>
            <person name="Yadav S."/>
            <person name="Young G."/>
            <person name="Yu Q."/>
            <person name="Zembek L."/>
            <person name="Zhong D."/>
            <person name="Zimmer A."/>
            <person name="Zwirko Z."/>
            <person name="Jaffe D.B."/>
            <person name="Alvarez P."/>
            <person name="Brockman W."/>
            <person name="Butler J."/>
            <person name="Chin C."/>
            <person name="Gnerre S."/>
            <person name="Grabherr M."/>
            <person name="Kleber M."/>
            <person name="Mauceli E."/>
            <person name="MacCallum I."/>
        </authorList>
    </citation>
    <scope>NUCLEOTIDE SEQUENCE [LARGE SCALE GENOMIC DNA]</scope>
    <source>
        <strain evidence="9">Tucson 14024-0371.13</strain>
    </source>
</reference>
<evidence type="ECO:0000313" key="9">
    <source>
        <dbReference type="Proteomes" id="UP000007801"/>
    </source>
</evidence>
<dbReference type="OrthoDB" id="197155at2759"/>
<keyword evidence="3 4" id="KW-0443">Lipid metabolism</keyword>
<evidence type="ECO:0000256" key="6">
    <source>
        <dbReference type="SAM" id="Phobius"/>
    </source>
</evidence>
<dbReference type="KEGG" id="dan:6503902"/>
<dbReference type="FunCoup" id="B3MR56">
    <property type="interactions" value="97"/>
</dbReference>
<feature type="short sequence motif" description="GXGXXG" evidence="4">
    <location>
        <begin position="11"/>
        <end position="16"/>
    </location>
</feature>
<dbReference type="FunFam" id="3.40.1090.10:FF:000017">
    <property type="entry name" value="Patatin-like phospholipase domain-containing protein 2"/>
    <property type="match status" value="1"/>
</dbReference>
<keyword evidence="6" id="KW-0812">Transmembrane</keyword>
<sequence>MRPRTSVSFAGCGFLGIYHVGVAVCLRQHAPQLLLERIGGASAGALAACCLLCDLPLETMAGDFLRIVQETRRHSLGAFSPWFNLPDCLLEGMQRRLPDDAHERVSGRLHISLTRVRDRRNVVMSEFASRYELLQALLCSCFIPGLSGLLPPKVRGVRYMDGAFSDNLPLLDEHTVTVSPFCGESDICPRDRSPHILQLNLNWANTCIRLSRRNLRRMVRIVLPGRTDFMASFCQQGYDDALYFLRKNNLLKDESCSLVAQERELMNWMRQQDEPEAALQEQQDNQDDQEVMEGNRAIEYPEEKEPENPKEELLQKDRNKEDYAELKLEKESLHQVLEPVRPDRRLDDGYSLSLLTRPWYLLRQLVVAPPRLGRIVRRLGHSLTLCDQPHFDLAMMQASTGRAHAHAPLTDSASSRDKGRVKASGGRAVFGELD</sequence>
<dbReference type="PANTHER" id="PTHR12406:SF41">
    <property type="entry name" value="BRUMMER, ISOFORM B-RELATED"/>
    <property type="match status" value="1"/>
</dbReference>
<dbReference type="PROSITE" id="PS51635">
    <property type="entry name" value="PNPLA"/>
    <property type="match status" value="1"/>
</dbReference>
<feature type="active site" description="Proton acceptor" evidence="4">
    <location>
        <position position="161"/>
    </location>
</feature>
<feature type="region of interest" description="Disordered" evidence="5">
    <location>
        <begin position="298"/>
        <end position="318"/>
    </location>
</feature>
<feature type="active site" description="Nucleophile" evidence="4">
    <location>
        <position position="42"/>
    </location>
</feature>
<dbReference type="GO" id="GO:0004806">
    <property type="term" value="F:triacylglycerol lipase activity"/>
    <property type="evidence" value="ECO:0007669"/>
    <property type="project" value="UniProtKB-EC"/>
</dbReference>
<evidence type="ECO:0000256" key="3">
    <source>
        <dbReference type="ARBA" id="ARBA00023098"/>
    </source>
</evidence>
<keyword evidence="4" id="KW-0442">Lipid degradation</keyword>
<dbReference type="InParanoid" id="B3MR56"/>
<keyword evidence="6" id="KW-1133">Transmembrane helix</keyword>
<feature type="compositionally biased region" description="Basic and acidic residues" evidence="5">
    <location>
        <begin position="299"/>
        <end position="318"/>
    </location>
</feature>
<dbReference type="InterPro" id="IPR002641">
    <property type="entry name" value="PNPLA_dom"/>
</dbReference>
<feature type="domain" description="PNPLA" evidence="7">
    <location>
        <begin position="7"/>
        <end position="174"/>
    </location>
</feature>
<dbReference type="OMA" id="AFSPWFN"/>
<feature type="short sequence motif" description="GXSXG" evidence="4">
    <location>
        <begin position="40"/>
        <end position="44"/>
    </location>
</feature>
<gene>
    <name evidence="8" type="primary">Dana\GF21217</name>
    <name evidence="8" type="synonym">dana_GLEANR_4435</name>
    <name evidence="8" type="ORF">GF21217</name>
</gene>
<evidence type="ECO:0000256" key="5">
    <source>
        <dbReference type="SAM" id="MobiDB-lite"/>
    </source>
</evidence>
<feature type="transmembrane region" description="Helical" evidence="6">
    <location>
        <begin position="6"/>
        <end position="26"/>
    </location>
</feature>
<dbReference type="GO" id="GO:0016020">
    <property type="term" value="C:membrane"/>
    <property type="evidence" value="ECO:0007669"/>
    <property type="project" value="TreeGrafter"/>
</dbReference>
<dbReference type="InterPro" id="IPR033562">
    <property type="entry name" value="PLPL"/>
</dbReference>
<dbReference type="STRING" id="7217.B3MR56"/>
<name>B3MR56_DROAN</name>
<dbReference type="GeneID" id="6503902"/>
<keyword evidence="9" id="KW-1185">Reference proteome</keyword>
<dbReference type="EC" id="3.1.1.3" evidence="1"/>